<dbReference type="CDD" id="cd16536">
    <property type="entry name" value="RING-HC_RNF10"/>
    <property type="match status" value="1"/>
</dbReference>
<keyword evidence="9" id="KW-0479">Metal-binding</keyword>
<evidence type="ECO:0000256" key="7">
    <source>
        <dbReference type="ARBA" id="ARBA00022490"/>
    </source>
</evidence>
<keyword evidence="12" id="KW-0862">Zinc</keyword>
<dbReference type="SMART" id="SM00184">
    <property type="entry name" value="RING"/>
    <property type="match status" value="1"/>
</dbReference>
<evidence type="ECO:0000256" key="14">
    <source>
        <dbReference type="ARBA" id="ARBA00035131"/>
    </source>
</evidence>
<sequence length="719" mass="81704">MLEDLSMEKKNQNRSQGSTKPLASETKKNSDVQNTKQFPKSNRKREPANGVPTKNDQRKPPSQKSKICDKRPRPRGLYYGNKKENSQMNDEEFEAEFGSLFLSGSKKQNLNHLLNFHYEPRGETAVSPRQKPLGSVSTRSLMSTHAHKYNKEQFLQANCQFVVRFDGDYGCYLGDPDLLVDWNLVELIRVDSSEDVNCPICLYPPVAGKITRCGHVFCWICILHYLALSDKTWRKCPICYESIHRKDLKSVETVDRTSYTIGQEITLQLMKKERGSLIAAPVNQYNARMSSTLLDYGEKQIDTVFSKLLLAQKTDIEEIIMRENKQLEEQVAEFKGCPEICFVEEALQCLVQRKSFLETGVIAPETTNDVTPTVTNEKEIGKSLESFEPDPINNTVAVEDLDIEHLTVSQPSKNFFFYQSVDGQHIYMHSINVKMLEMTYGTLENCPPIIKGKIIEKEPGSMTNELRKRLKYLQHVPITCQFEVVELELSPPLISPEAVIAFHDQVEIRKKRRFKQARAEKRREKKIEEHQRRQFGRGPAPNLRIESHFHFPECGEMTDIVRPPGPSEPPTSEASSRSQSPIRHEREENFASSPNYDSLSFETPPEDNGISFAKMLREGKTMKASSSAWPTVGEIGDGAACAGYWVQPRRQRQESVTATVESDSENYALSPPAKSSFNIAEALEAAARMEKDKESMTGRKKKKKQQKILFATGLQCPGT</sequence>
<dbReference type="GO" id="GO:0008270">
    <property type="term" value="F:zinc ion binding"/>
    <property type="evidence" value="ECO:0007669"/>
    <property type="project" value="UniProtKB-KW"/>
</dbReference>
<reference evidence="20" key="1">
    <citation type="journal article" date="2014" name="PLoS ONE">
        <title>Transcriptome-Based Identification of ABC Transporters in the Western Tarnished Plant Bug Lygus hesperus.</title>
        <authorList>
            <person name="Hull J.J."/>
            <person name="Chaney K."/>
            <person name="Geib S.M."/>
            <person name="Fabrick J.A."/>
            <person name="Brent C.S."/>
            <person name="Walsh D."/>
            <person name="Lavine L.C."/>
        </authorList>
    </citation>
    <scope>NUCLEOTIDE SEQUENCE</scope>
</reference>
<dbReference type="PANTHER" id="PTHR12983">
    <property type="entry name" value="RING FINGER 10 FAMILY MEMBER"/>
    <property type="match status" value="1"/>
</dbReference>
<dbReference type="PROSITE" id="PS50089">
    <property type="entry name" value="ZF_RING_2"/>
    <property type="match status" value="1"/>
</dbReference>
<dbReference type="SUPFAM" id="SSF57850">
    <property type="entry name" value="RING/U-box"/>
    <property type="match status" value="1"/>
</dbReference>
<feature type="compositionally biased region" description="Polar residues" evidence="18">
    <location>
        <begin position="570"/>
        <end position="581"/>
    </location>
</feature>
<dbReference type="Gene3D" id="3.30.40.10">
    <property type="entry name" value="Zinc/RING finger domain, C3HC4 (zinc finger)"/>
    <property type="match status" value="1"/>
</dbReference>
<dbReference type="InterPro" id="IPR017907">
    <property type="entry name" value="Znf_RING_CS"/>
</dbReference>
<dbReference type="Pfam" id="PF00097">
    <property type="entry name" value="zf-C3HC4"/>
    <property type="match status" value="1"/>
</dbReference>
<dbReference type="EC" id="2.3.2.27" evidence="6"/>
<proteinExistence type="inferred from homology"/>
<dbReference type="InterPro" id="IPR039739">
    <property type="entry name" value="MAG2/RNF10"/>
</dbReference>
<evidence type="ECO:0000256" key="8">
    <source>
        <dbReference type="ARBA" id="ARBA00022679"/>
    </source>
</evidence>
<dbReference type="GO" id="GO:0061630">
    <property type="term" value="F:ubiquitin protein ligase activity"/>
    <property type="evidence" value="ECO:0007669"/>
    <property type="project" value="UniProtKB-EC"/>
</dbReference>
<name>A0A0A9X2W5_LYGHE</name>
<dbReference type="PANTHER" id="PTHR12983:SF9">
    <property type="entry name" value="E3 UBIQUITIN-PROTEIN LIGASE RNF10"/>
    <property type="match status" value="1"/>
</dbReference>
<evidence type="ECO:0000256" key="4">
    <source>
        <dbReference type="ARBA" id="ARBA00004906"/>
    </source>
</evidence>
<dbReference type="AlphaFoldDB" id="A0A0A9X2W5"/>
<dbReference type="InterPro" id="IPR013083">
    <property type="entry name" value="Znf_RING/FYVE/PHD"/>
</dbReference>
<dbReference type="EMBL" id="GBHO01032149">
    <property type="protein sequence ID" value="JAG11455.1"/>
    <property type="molecule type" value="Transcribed_RNA"/>
</dbReference>
<feature type="region of interest" description="Disordered" evidence="18">
    <location>
        <begin position="514"/>
        <end position="605"/>
    </location>
</feature>
<dbReference type="GO" id="GO:0045944">
    <property type="term" value="P:positive regulation of transcription by RNA polymerase II"/>
    <property type="evidence" value="ECO:0007669"/>
    <property type="project" value="TreeGrafter"/>
</dbReference>
<dbReference type="InterPro" id="IPR001841">
    <property type="entry name" value="Znf_RING"/>
</dbReference>
<evidence type="ECO:0000256" key="12">
    <source>
        <dbReference type="ARBA" id="ARBA00022833"/>
    </source>
</evidence>
<evidence type="ECO:0000256" key="1">
    <source>
        <dbReference type="ARBA" id="ARBA00000900"/>
    </source>
</evidence>
<feature type="region of interest" description="Disordered" evidence="18">
    <location>
        <begin position="1"/>
        <end position="89"/>
    </location>
</feature>
<keyword evidence="11" id="KW-0833">Ubl conjugation pathway</keyword>
<reference evidence="20" key="2">
    <citation type="submission" date="2014-07" db="EMBL/GenBank/DDBJ databases">
        <authorList>
            <person name="Hull J."/>
        </authorList>
    </citation>
    <scope>NUCLEOTIDE SEQUENCE</scope>
</reference>
<feature type="coiled-coil region" evidence="17">
    <location>
        <begin position="679"/>
        <end position="706"/>
    </location>
</feature>
<keyword evidence="7" id="KW-0963">Cytoplasm</keyword>
<evidence type="ECO:0000256" key="18">
    <source>
        <dbReference type="SAM" id="MobiDB-lite"/>
    </source>
</evidence>
<evidence type="ECO:0000256" key="16">
    <source>
        <dbReference type="PROSITE-ProRule" id="PRU00175"/>
    </source>
</evidence>
<dbReference type="InterPro" id="IPR018957">
    <property type="entry name" value="Znf_C3HC4_RING-type"/>
</dbReference>
<evidence type="ECO:0000256" key="5">
    <source>
        <dbReference type="ARBA" id="ARBA00008117"/>
    </source>
</evidence>
<evidence type="ECO:0000256" key="17">
    <source>
        <dbReference type="SAM" id="Coils"/>
    </source>
</evidence>
<dbReference type="PROSITE" id="PS00518">
    <property type="entry name" value="ZF_RING_1"/>
    <property type="match status" value="1"/>
</dbReference>
<dbReference type="GO" id="GO:0000976">
    <property type="term" value="F:transcription cis-regulatory region binding"/>
    <property type="evidence" value="ECO:0007669"/>
    <property type="project" value="TreeGrafter"/>
</dbReference>
<keyword evidence="8" id="KW-0808">Transferase</keyword>
<keyword evidence="10 16" id="KW-0863">Zinc-finger</keyword>
<evidence type="ECO:0000256" key="3">
    <source>
        <dbReference type="ARBA" id="ARBA00004496"/>
    </source>
</evidence>
<comment type="catalytic activity">
    <reaction evidence="1">
        <text>S-ubiquitinyl-[E2 ubiquitin-conjugating enzyme]-L-cysteine + [acceptor protein]-L-lysine = [E2 ubiquitin-conjugating enzyme]-L-cysteine + N(6)-ubiquitinyl-[acceptor protein]-L-lysine.</text>
        <dbReference type="EC" id="2.3.2.27"/>
    </reaction>
</comment>
<evidence type="ECO:0000259" key="19">
    <source>
        <dbReference type="PROSITE" id="PS50089"/>
    </source>
</evidence>
<accession>A0A0A9X2W5</accession>
<feature type="domain" description="RING-type" evidence="19">
    <location>
        <begin position="198"/>
        <end position="239"/>
    </location>
</feature>
<keyword evidence="17" id="KW-0175">Coiled coil</keyword>
<comment type="pathway">
    <text evidence="4">Protein modification; protein ubiquitination.</text>
</comment>
<gene>
    <name evidence="20" type="primary">rnf10</name>
    <name evidence="20" type="ORF">CM83_83014</name>
</gene>
<protein>
    <recommendedName>
        <fullName evidence="14">E3 ubiquitin-protein ligase RNF10</fullName>
        <ecNumber evidence="6">2.3.2.27</ecNumber>
    </recommendedName>
    <alternativeName>
        <fullName evidence="15">RING finger protein 10</fullName>
    </alternativeName>
</protein>
<dbReference type="FunFam" id="3.30.40.10:FF:000112">
    <property type="entry name" value="RING finger protein 10"/>
    <property type="match status" value="1"/>
</dbReference>
<evidence type="ECO:0000256" key="9">
    <source>
        <dbReference type="ARBA" id="ARBA00022723"/>
    </source>
</evidence>
<evidence type="ECO:0000256" key="13">
    <source>
        <dbReference type="ARBA" id="ARBA00023242"/>
    </source>
</evidence>
<feature type="compositionally biased region" description="Basic and acidic residues" evidence="18">
    <location>
        <begin position="517"/>
        <end position="532"/>
    </location>
</feature>
<evidence type="ECO:0000256" key="15">
    <source>
        <dbReference type="ARBA" id="ARBA00035390"/>
    </source>
</evidence>
<evidence type="ECO:0000313" key="20">
    <source>
        <dbReference type="EMBL" id="JAG11455.1"/>
    </source>
</evidence>
<evidence type="ECO:0000256" key="10">
    <source>
        <dbReference type="ARBA" id="ARBA00022771"/>
    </source>
</evidence>
<dbReference type="GO" id="GO:0005737">
    <property type="term" value="C:cytoplasm"/>
    <property type="evidence" value="ECO:0007669"/>
    <property type="project" value="UniProtKB-SubCell"/>
</dbReference>
<feature type="compositionally biased region" description="Polar residues" evidence="18">
    <location>
        <begin position="590"/>
        <end position="601"/>
    </location>
</feature>
<comment type="similarity">
    <text evidence="5">Belongs to the RNF10 family.</text>
</comment>
<keyword evidence="13" id="KW-0539">Nucleus</keyword>
<organism evidence="20">
    <name type="scientific">Lygus hesperus</name>
    <name type="common">Western plant bug</name>
    <dbReference type="NCBI Taxonomy" id="30085"/>
    <lineage>
        <taxon>Eukaryota</taxon>
        <taxon>Metazoa</taxon>
        <taxon>Ecdysozoa</taxon>
        <taxon>Arthropoda</taxon>
        <taxon>Hexapoda</taxon>
        <taxon>Insecta</taxon>
        <taxon>Pterygota</taxon>
        <taxon>Neoptera</taxon>
        <taxon>Paraneoptera</taxon>
        <taxon>Hemiptera</taxon>
        <taxon>Heteroptera</taxon>
        <taxon>Panheteroptera</taxon>
        <taxon>Cimicomorpha</taxon>
        <taxon>Miridae</taxon>
        <taxon>Mirini</taxon>
        <taxon>Lygus</taxon>
    </lineage>
</organism>
<feature type="compositionally biased region" description="Polar residues" evidence="18">
    <location>
        <begin position="31"/>
        <end position="40"/>
    </location>
</feature>
<evidence type="ECO:0000256" key="11">
    <source>
        <dbReference type="ARBA" id="ARBA00022786"/>
    </source>
</evidence>
<comment type="subcellular location">
    <subcellularLocation>
        <location evidence="3">Cytoplasm</location>
    </subcellularLocation>
    <subcellularLocation>
        <location evidence="2">Nucleus</location>
    </subcellularLocation>
</comment>
<feature type="compositionally biased region" description="Basic and acidic residues" evidence="18">
    <location>
        <begin position="1"/>
        <end position="11"/>
    </location>
</feature>
<dbReference type="GO" id="GO:0005634">
    <property type="term" value="C:nucleus"/>
    <property type="evidence" value="ECO:0007669"/>
    <property type="project" value="UniProtKB-SubCell"/>
</dbReference>
<evidence type="ECO:0000256" key="6">
    <source>
        <dbReference type="ARBA" id="ARBA00012483"/>
    </source>
</evidence>
<evidence type="ECO:0000256" key="2">
    <source>
        <dbReference type="ARBA" id="ARBA00004123"/>
    </source>
</evidence>